<evidence type="ECO:0000313" key="3">
    <source>
        <dbReference type="Proteomes" id="UP000464577"/>
    </source>
</evidence>
<name>A0A6P1W5V9_9BACT</name>
<keyword evidence="1" id="KW-0472">Membrane</keyword>
<dbReference type="EMBL" id="CP045997">
    <property type="protein sequence ID" value="QHV99427.1"/>
    <property type="molecule type" value="Genomic_DNA"/>
</dbReference>
<sequence>MTCQTCGHLNQENFCPNCGEKRFDPHSLTLSHVSEEILEGFTHADHTLLRTLKTLLFRPGQLTAEYVVGRRVIYMKPLGLFLVVNLVFFLLASYNAFNQPLSSFLNYANYTAFGTKQALQRALDHAHQTLDTYQPLFDASMKASSKAYLIVLIPLYTLIFGVLMWSARRTWIEHLIFSTHFLSFVLIFFLLQQLLVVMPLIGLIGLHQWEVRGDLIVSLVGLAFVGFYLARGFRRFYGTGPVWSAFAALLSTILFTGVVMAYRLLLFYKIVWLSH</sequence>
<dbReference type="Pfam" id="PF12412">
    <property type="entry name" value="DUF3667"/>
    <property type="match status" value="1"/>
</dbReference>
<gene>
    <name evidence="2" type="ORF">GJR95_32400</name>
</gene>
<dbReference type="KEGG" id="senf:GJR95_32400"/>
<feature type="transmembrane region" description="Helical" evidence="1">
    <location>
        <begin position="147"/>
        <end position="167"/>
    </location>
</feature>
<organism evidence="2 3">
    <name type="scientific">Spirosoma endbachense</name>
    <dbReference type="NCBI Taxonomy" id="2666025"/>
    <lineage>
        <taxon>Bacteria</taxon>
        <taxon>Pseudomonadati</taxon>
        <taxon>Bacteroidota</taxon>
        <taxon>Cytophagia</taxon>
        <taxon>Cytophagales</taxon>
        <taxon>Cytophagaceae</taxon>
        <taxon>Spirosoma</taxon>
    </lineage>
</organism>
<dbReference type="Proteomes" id="UP000464577">
    <property type="component" value="Chromosome"/>
</dbReference>
<keyword evidence="3" id="KW-1185">Reference proteome</keyword>
<reference evidence="2 3" key="1">
    <citation type="submission" date="2019-11" db="EMBL/GenBank/DDBJ databases">
        <title>Spirosoma endbachense sp. nov., isolated from a natural salt meadow.</title>
        <authorList>
            <person name="Rojas J."/>
            <person name="Ambika Manirajan B."/>
            <person name="Ratering S."/>
            <person name="Suarez C."/>
            <person name="Geissler-Plaum R."/>
            <person name="Schnell S."/>
        </authorList>
    </citation>
    <scope>NUCLEOTIDE SEQUENCE [LARGE SCALE GENOMIC DNA]</scope>
    <source>
        <strain evidence="2 3">I-24</strain>
    </source>
</reference>
<dbReference type="InterPro" id="IPR022134">
    <property type="entry name" value="DUF3667"/>
</dbReference>
<feature type="transmembrane region" description="Helical" evidence="1">
    <location>
        <begin position="78"/>
        <end position="97"/>
    </location>
</feature>
<feature type="transmembrane region" description="Helical" evidence="1">
    <location>
        <begin position="179"/>
        <end position="205"/>
    </location>
</feature>
<dbReference type="RefSeq" id="WP_162389829.1">
    <property type="nucleotide sequence ID" value="NZ_CP045997.1"/>
</dbReference>
<protein>
    <submittedName>
        <fullName evidence="2">DUF3667 domain-containing protein</fullName>
    </submittedName>
</protein>
<keyword evidence="1" id="KW-1133">Transmembrane helix</keyword>
<evidence type="ECO:0000313" key="2">
    <source>
        <dbReference type="EMBL" id="QHV99427.1"/>
    </source>
</evidence>
<feature type="transmembrane region" description="Helical" evidence="1">
    <location>
        <begin position="211"/>
        <end position="230"/>
    </location>
</feature>
<accession>A0A6P1W5V9</accession>
<evidence type="ECO:0000256" key="1">
    <source>
        <dbReference type="SAM" id="Phobius"/>
    </source>
</evidence>
<proteinExistence type="predicted"/>
<feature type="transmembrane region" description="Helical" evidence="1">
    <location>
        <begin position="242"/>
        <end position="265"/>
    </location>
</feature>
<keyword evidence="1" id="KW-0812">Transmembrane</keyword>
<dbReference type="AlphaFoldDB" id="A0A6P1W5V9"/>